<gene>
    <name evidence="7" type="ORF">MNBD_BACTEROID01-1133</name>
</gene>
<feature type="domain" description="CusB-like beta-barrel" evidence="5">
    <location>
        <begin position="234"/>
        <end position="305"/>
    </location>
</feature>
<dbReference type="AlphaFoldDB" id="A0A3B0TQ82"/>
<name>A0A3B0TQ82_9ZZZZ</name>
<dbReference type="Gene3D" id="2.40.50.100">
    <property type="match status" value="1"/>
</dbReference>
<keyword evidence="2" id="KW-0813">Transport</keyword>
<dbReference type="Gene3D" id="2.40.30.170">
    <property type="match status" value="1"/>
</dbReference>
<dbReference type="GO" id="GO:0060003">
    <property type="term" value="P:copper ion export"/>
    <property type="evidence" value="ECO:0007669"/>
    <property type="project" value="TreeGrafter"/>
</dbReference>
<evidence type="ECO:0000256" key="2">
    <source>
        <dbReference type="ARBA" id="ARBA00022448"/>
    </source>
</evidence>
<evidence type="ECO:0000259" key="5">
    <source>
        <dbReference type="Pfam" id="PF25954"/>
    </source>
</evidence>
<evidence type="ECO:0000259" key="6">
    <source>
        <dbReference type="Pfam" id="PF25973"/>
    </source>
</evidence>
<dbReference type="Pfam" id="PF25973">
    <property type="entry name" value="BSH_CzcB"/>
    <property type="match status" value="1"/>
</dbReference>
<comment type="similarity">
    <text evidence="1">Belongs to the membrane fusion protein (MFP) (TC 8.A.1) family.</text>
</comment>
<organism evidence="7">
    <name type="scientific">hydrothermal vent metagenome</name>
    <dbReference type="NCBI Taxonomy" id="652676"/>
    <lineage>
        <taxon>unclassified sequences</taxon>
        <taxon>metagenomes</taxon>
        <taxon>ecological metagenomes</taxon>
    </lineage>
</organism>
<dbReference type="Gene3D" id="1.10.287.470">
    <property type="entry name" value="Helix hairpin bin"/>
    <property type="match status" value="1"/>
</dbReference>
<accession>A0A3B0TQ82</accession>
<dbReference type="InterPro" id="IPR006143">
    <property type="entry name" value="RND_pump_MFP"/>
</dbReference>
<dbReference type="Pfam" id="PF25954">
    <property type="entry name" value="Beta-barrel_RND_2"/>
    <property type="match status" value="1"/>
</dbReference>
<dbReference type="InterPro" id="IPR058648">
    <property type="entry name" value="HH_CzcB-like"/>
</dbReference>
<dbReference type="Pfam" id="PF25893">
    <property type="entry name" value="HH_CzcB"/>
    <property type="match status" value="1"/>
</dbReference>
<evidence type="ECO:0000313" key="7">
    <source>
        <dbReference type="EMBL" id="VAW20781.1"/>
    </source>
</evidence>
<dbReference type="GO" id="GO:0030313">
    <property type="term" value="C:cell envelope"/>
    <property type="evidence" value="ECO:0007669"/>
    <property type="project" value="TreeGrafter"/>
</dbReference>
<protein>
    <submittedName>
        <fullName evidence="7">Probable Co/Zn/Cd efflux system membrane fusion protein</fullName>
    </submittedName>
</protein>
<reference evidence="7" key="1">
    <citation type="submission" date="2018-06" db="EMBL/GenBank/DDBJ databases">
        <authorList>
            <person name="Zhirakovskaya E."/>
        </authorList>
    </citation>
    <scope>NUCLEOTIDE SEQUENCE</scope>
</reference>
<evidence type="ECO:0000259" key="4">
    <source>
        <dbReference type="Pfam" id="PF25893"/>
    </source>
</evidence>
<dbReference type="InterPro" id="IPR058792">
    <property type="entry name" value="Beta-barrel_RND_2"/>
</dbReference>
<feature type="domain" description="CzcB-like barrel-sandwich hybrid" evidence="6">
    <location>
        <begin position="82"/>
        <end position="227"/>
    </location>
</feature>
<feature type="region of interest" description="Disordered" evidence="3">
    <location>
        <begin position="336"/>
        <end position="356"/>
    </location>
</feature>
<dbReference type="GO" id="GO:0015679">
    <property type="term" value="P:plasma membrane copper ion transport"/>
    <property type="evidence" value="ECO:0007669"/>
    <property type="project" value="TreeGrafter"/>
</dbReference>
<evidence type="ECO:0000256" key="3">
    <source>
        <dbReference type="SAM" id="MobiDB-lite"/>
    </source>
</evidence>
<dbReference type="GO" id="GO:0016020">
    <property type="term" value="C:membrane"/>
    <property type="evidence" value="ECO:0007669"/>
    <property type="project" value="InterPro"/>
</dbReference>
<dbReference type="PANTHER" id="PTHR30097">
    <property type="entry name" value="CATION EFFLUX SYSTEM PROTEIN CUSB"/>
    <property type="match status" value="1"/>
</dbReference>
<feature type="domain" description="CzcB-like alpha-helical hairpin" evidence="4">
    <location>
        <begin position="119"/>
        <end position="176"/>
    </location>
</feature>
<dbReference type="SUPFAM" id="SSF111369">
    <property type="entry name" value="HlyD-like secretion proteins"/>
    <property type="match status" value="1"/>
</dbReference>
<dbReference type="FunFam" id="2.40.30.170:FF:000010">
    <property type="entry name" value="Efflux RND transporter periplasmic adaptor subunit"/>
    <property type="match status" value="1"/>
</dbReference>
<dbReference type="EMBL" id="UOEP01000128">
    <property type="protein sequence ID" value="VAW20781.1"/>
    <property type="molecule type" value="Genomic_DNA"/>
</dbReference>
<evidence type="ECO:0000256" key="1">
    <source>
        <dbReference type="ARBA" id="ARBA00009477"/>
    </source>
</evidence>
<dbReference type="PROSITE" id="PS51257">
    <property type="entry name" value="PROKAR_LIPOPROTEIN"/>
    <property type="match status" value="1"/>
</dbReference>
<proteinExistence type="inferred from homology"/>
<sequence length="408" mass="45103">MKTKITHLTAVLAIAGLFIACNPAKENNEEQHSEEASQENVVSLTKQQMKAIGLKLGEIEKYNLSTTVKSNGRTALLPQHKASVSALMGGAVKNIFVIEGEFVKKGQILATLEHPDIVDMQQQYLENVNSLEFLKQDYQRKKKLYEEKVGSGKDYQKALSEYNTARSIANGLKAKLHMLGISIQSLEQGNISPTINITSPIEGYIRFADVNIGSFVESNNVMFEIVDNRSVHADILVYEKDIYKIKNGQEIYCTISNIPGKELKGTIFSVGKAYEDKARAITVHAYIENTEGNIIPGMYVNARIMVDSITTDVLPEEAIATEGDKHFIFVKTEGGQLHTGKNEPSQEENGNDGQGGKWYFKKTEVIPGIRDNGLVEIKLLAPLPEDAEIAVNAAYYLLAEMGKGETEE</sequence>
<dbReference type="GO" id="GO:0022857">
    <property type="term" value="F:transmembrane transporter activity"/>
    <property type="evidence" value="ECO:0007669"/>
    <property type="project" value="InterPro"/>
</dbReference>
<dbReference type="InterPro" id="IPR058647">
    <property type="entry name" value="BSH_CzcB-like"/>
</dbReference>
<dbReference type="PANTHER" id="PTHR30097:SF4">
    <property type="entry name" value="SLR6042 PROTEIN"/>
    <property type="match status" value="1"/>
</dbReference>
<dbReference type="NCBIfam" id="TIGR01730">
    <property type="entry name" value="RND_mfp"/>
    <property type="match status" value="1"/>
</dbReference>
<dbReference type="InterPro" id="IPR051909">
    <property type="entry name" value="MFP_Cation_Efflux"/>
</dbReference>